<dbReference type="PANTHER" id="PTHR24305">
    <property type="entry name" value="CYTOCHROME P450"/>
    <property type="match status" value="1"/>
</dbReference>
<dbReference type="Gene3D" id="1.10.630.10">
    <property type="entry name" value="Cytochrome P450"/>
    <property type="match status" value="1"/>
</dbReference>
<dbReference type="SUPFAM" id="SSF48264">
    <property type="entry name" value="Cytochrome P450"/>
    <property type="match status" value="1"/>
</dbReference>
<evidence type="ECO:0000256" key="3">
    <source>
        <dbReference type="ARBA" id="ARBA00010617"/>
    </source>
</evidence>
<dbReference type="PANTHER" id="PTHR24305:SF29">
    <property type="entry name" value="BENZOATE-PARA-HYDROXYLASE"/>
    <property type="match status" value="1"/>
</dbReference>
<proteinExistence type="inferred from homology"/>
<comment type="similarity">
    <text evidence="3">Belongs to the cytochrome P450 family.</text>
</comment>
<keyword evidence="11" id="KW-1185">Reference proteome</keyword>
<dbReference type="GO" id="GO:0005506">
    <property type="term" value="F:iron ion binding"/>
    <property type="evidence" value="ECO:0007669"/>
    <property type="project" value="InterPro"/>
</dbReference>
<evidence type="ECO:0000256" key="5">
    <source>
        <dbReference type="ARBA" id="ARBA00022723"/>
    </source>
</evidence>
<dbReference type="InterPro" id="IPR050121">
    <property type="entry name" value="Cytochrome_P450_monoxygenase"/>
</dbReference>
<organism evidence="10 11">
    <name type="scientific">Thanatephorus cucumeris (strain AG1-IB / isolate 7/3/14)</name>
    <name type="common">Lettuce bottom rot fungus</name>
    <name type="synonym">Rhizoctonia solani</name>
    <dbReference type="NCBI Taxonomy" id="1108050"/>
    <lineage>
        <taxon>Eukaryota</taxon>
        <taxon>Fungi</taxon>
        <taxon>Dikarya</taxon>
        <taxon>Basidiomycota</taxon>
        <taxon>Agaricomycotina</taxon>
        <taxon>Agaricomycetes</taxon>
        <taxon>Cantharellales</taxon>
        <taxon>Ceratobasidiaceae</taxon>
        <taxon>Rhizoctonia</taxon>
        <taxon>Rhizoctonia solani AG-1</taxon>
    </lineage>
</organism>
<evidence type="ECO:0000256" key="6">
    <source>
        <dbReference type="ARBA" id="ARBA00023002"/>
    </source>
</evidence>
<dbReference type="EC" id="1.14.13.12" evidence="10"/>
<evidence type="ECO:0000256" key="9">
    <source>
        <dbReference type="SAM" id="Phobius"/>
    </source>
</evidence>
<dbReference type="OrthoDB" id="1470350at2759"/>
<dbReference type="PRINTS" id="PR00463">
    <property type="entry name" value="EP450I"/>
</dbReference>
<evidence type="ECO:0000256" key="7">
    <source>
        <dbReference type="ARBA" id="ARBA00023004"/>
    </source>
</evidence>
<dbReference type="GO" id="GO:0016705">
    <property type="term" value="F:oxidoreductase activity, acting on paired donors, with incorporation or reduction of molecular oxygen"/>
    <property type="evidence" value="ECO:0007669"/>
    <property type="project" value="InterPro"/>
</dbReference>
<evidence type="ECO:0000256" key="8">
    <source>
        <dbReference type="ARBA" id="ARBA00023033"/>
    </source>
</evidence>
<keyword evidence="9" id="KW-0472">Membrane</keyword>
<dbReference type="Proteomes" id="UP000059188">
    <property type="component" value="Unassembled WGS sequence"/>
</dbReference>
<dbReference type="InterPro" id="IPR036396">
    <property type="entry name" value="Cyt_P450_sf"/>
</dbReference>
<keyword evidence="4" id="KW-0349">Heme</keyword>
<sequence>MSYEPIYQLSIQYPVAAGAVLGAYYIVPYLLDPYDYRRRFSGPWLASFTNWWMANTVQGHNHSEVIRQLHDKHGTFVRIGPNHISIADPEAHEAVYGHSSGLLKTDFYDGFGRGIPNTFNATNKSVHATKRKRFANVFSMKSVLEFEPRVRRHILEFCQQLDARCDAAAQGTSGVNWDVKNGKVVIDCCAQFNFLAFDIISDLAVGSSFGLVRTQRDAVSMALSQDLTEVTGTKTAETSVSGTLQRVLMMVMAVGVYPLWAQRILRLAPWNLSGTFALGRLFRLTVAAVNDRLRRDKEGFDAKEGVDIIDKLLPVLRAPESDLSEEEFIAEVLGFIAAGGDTTSNTLSGLCYQLAIHPQYQHKLQEELDAHIPIDQSGDPSDLVAQYESVKGLPYLNACIKEAHRLQSVVGTGLPRVVPPGKTLTFRDQTFKAGSVSKDKFSIQDKSLWMATTNLQPFIDFVYTLL</sequence>
<dbReference type="Pfam" id="PF00067">
    <property type="entry name" value="p450"/>
    <property type="match status" value="1"/>
</dbReference>
<evidence type="ECO:0000313" key="10">
    <source>
        <dbReference type="EMBL" id="CEL62735.1"/>
    </source>
</evidence>
<protein>
    <submittedName>
        <fullName evidence="10">Cytochrome P450 benzoate 4-monooxygenase, putative</fullName>
        <ecNumber evidence="10">1.14.13.12</ecNumber>
    </submittedName>
</protein>
<dbReference type="GO" id="GO:0004497">
    <property type="term" value="F:monooxygenase activity"/>
    <property type="evidence" value="ECO:0007669"/>
    <property type="project" value="UniProtKB-KW"/>
</dbReference>
<dbReference type="EMBL" id="LN679106">
    <property type="protein sequence ID" value="CEL62735.1"/>
    <property type="molecule type" value="Genomic_DNA"/>
</dbReference>
<evidence type="ECO:0000256" key="2">
    <source>
        <dbReference type="ARBA" id="ARBA00005179"/>
    </source>
</evidence>
<keyword evidence="9" id="KW-1133">Transmembrane helix</keyword>
<feature type="transmembrane region" description="Helical" evidence="9">
    <location>
        <begin position="12"/>
        <end position="31"/>
    </location>
</feature>
<reference evidence="10 11" key="1">
    <citation type="submission" date="2014-11" db="EMBL/GenBank/DDBJ databases">
        <authorList>
            <person name="Wibberg Daniel"/>
        </authorList>
    </citation>
    <scope>NUCLEOTIDE SEQUENCE [LARGE SCALE GENOMIC DNA]</scope>
    <source>
        <strain evidence="10">Rhizoctonia solani AG1-IB 7/3/14</strain>
    </source>
</reference>
<dbReference type="STRING" id="1108050.A0A0B7FYF3"/>
<keyword evidence="7" id="KW-0408">Iron</keyword>
<dbReference type="AlphaFoldDB" id="A0A0B7FYF3"/>
<evidence type="ECO:0000256" key="4">
    <source>
        <dbReference type="ARBA" id="ARBA00022617"/>
    </source>
</evidence>
<dbReference type="InterPro" id="IPR002401">
    <property type="entry name" value="Cyt_P450_E_grp-I"/>
</dbReference>
<keyword evidence="8 10" id="KW-0503">Monooxygenase</keyword>
<comment type="pathway">
    <text evidence="2">Secondary metabolite biosynthesis.</text>
</comment>
<dbReference type="GO" id="GO:0020037">
    <property type="term" value="F:heme binding"/>
    <property type="evidence" value="ECO:0007669"/>
    <property type="project" value="InterPro"/>
</dbReference>
<comment type="cofactor">
    <cofactor evidence="1">
        <name>heme</name>
        <dbReference type="ChEBI" id="CHEBI:30413"/>
    </cofactor>
</comment>
<gene>
    <name evidence="10" type="ORF">RSOLAG1IB_05092</name>
</gene>
<keyword evidence="9" id="KW-0812">Transmembrane</keyword>
<evidence type="ECO:0000313" key="11">
    <source>
        <dbReference type="Proteomes" id="UP000059188"/>
    </source>
</evidence>
<keyword evidence="5" id="KW-0479">Metal-binding</keyword>
<dbReference type="InterPro" id="IPR001128">
    <property type="entry name" value="Cyt_P450"/>
</dbReference>
<accession>A0A0B7FYF3</accession>
<keyword evidence="6 10" id="KW-0560">Oxidoreductase</keyword>
<name>A0A0B7FYF3_THACB</name>
<evidence type="ECO:0000256" key="1">
    <source>
        <dbReference type="ARBA" id="ARBA00001971"/>
    </source>
</evidence>